<protein>
    <submittedName>
        <fullName evidence="2">CoA-transferase subunit beta</fullName>
    </submittedName>
</protein>
<evidence type="ECO:0000313" key="2">
    <source>
        <dbReference type="EMBL" id="WLS45360.1"/>
    </source>
</evidence>
<dbReference type="InterPro" id="IPR004165">
    <property type="entry name" value="CoA_trans_fam_I"/>
</dbReference>
<dbReference type="PANTHER" id="PTHR43293">
    <property type="entry name" value="ACETATE COA-TRANSFERASE YDIF"/>
    <property type="match status" value="1"/>
</dbReference>
<dbReference type="Pfam" id="PF01144">
    <property type="entry name" value="CoA_trans"/>
    <property type="match status" value="1"/>
</dbReference>
<dbReference type="KEGG" id="mprn:Q3V37_29035"/>
<dbReference type="SUPFAM" id="SSF100950">
    <property type="entry name" value="NagB/RpiA/CoA transferase-like"/>
    <property type="match status" value="1"/>
</dbReference>
<dbReference type="SMART" id="SM00882">
    <property type="entry name" value="CoA_trans"/>
    <property type="match status" value="1"/>
</dbReference>
<evidence type="ECO:0000256" key="1">
    <source>
        <dbReference type="ARBA" id="ARBA00007047"/>
    </source>
</evidence>
<accession>A0AAJ6L252</accession>
<sequence length="267" mass="27948">MSDGPAAWTADEMMTVAAARQLRDGAACFVGIGLPSTAANLARATHAPNLVLVYESGCLGAKPDRLPLSIGDGVLADTADAVVSVPEVFNYWLQPGRIDVGFLGAAQLDRYGNINTTVVGGDYDAPDVRLPGAGGAPEIAASCREVVVIVRQNRRTFTERVDFVTSVGYGSGPGDRERLGLRGGGPRLVITDLGVLEPDPVTCELTLTHLHPGVTREQARAATGWDLAVAEPLSTGEPPTAHELAVLRALEATKQPLPQRQAVAPEA</sequence>
<dbReference type="Proteomes" id="UP001235874">
    <property type="component" value="Chromosome"/>
</dbReference>
<comment type="similarity">
    <text evidence="1">Belongs to the 3-oxoacid CoA-transferase subunit B family.</text>
</comment>
<gene>
    <name evidence="2" type="ORF">Q3V37_29035</name>
</gene>
<dbReference type="InterPro" id="IPR037171">
    <property type="entry name" value="NagB/RpiA_transferase-like"/>
</dbReference>
<organism evidence="2 3">
    <name type="scientific">Micromonospora profundi</name>
    <dbReference type="NCBI Taxonomy" id="1420889"/>
    <lineage>
        <taxon>Bacteria</taxon>
        <taxon>Bacillati</taxon>
        <taxon>Actinomycetota</taxon>
        <taxon>Actinomycetes</taxon>
        <taxon>Micromonosporales</taxon>
        <taxon>Micromonosporaceae</taxon>
        <taxon>Micromonospora</taxon>
    </lineage>
</organism>
<evidence type="ECO:0000313" key="3">
    <source>
        <dbReference type="Proteomes" id="UP001235874"/>
    </source>
</evidence>
<keyword evidence="3" id="KW-1185">Reference proteome</keyword>
<dbReference type="AlphaFoldDB" id="A0AAJ6L252"/>
<name>A0AAJ6L252_9ACTN</name>
<reference evidence="2 3" key="1">
    <citation type="submission" date="2023-07" db="EMBL/GenBank/DDBJ databases">
        <title>Micromonospora profundi TRM 95458 converts glycerol to a new osmotic compound.</title>
        <authorList>
            <person name="Lu D."/>
        </authorList>
    </citation>
    <scope>NUCLEOTIDE SEQUENCE [LARGE SCALE GENOMIC DNA]</scope>
    <source>
        <strain evidence="2 3">TRM95458</strain>
    </source>
</reference>
<proteinExistence type="inferred from homology"/>
<dbReference type="PANTHER" id="PTHR43293:SF3">
    <property type="entry name" value="CHOLESTEROL RING-CLEAVING HYDROLASE IPDB SUBUNIT"/>
    <property type="match status" value="1"/>
</dbReference>
<dbReference type="EMBL" id="CP130472">
    <property type="protein sequence ID" value="WLS45360.1"/>
    <property type="molecule type" value="Genomic_DNA"/>
</dbReference>
<dbReference type="GO" id="GO:0008410">
    <property type="term" value="F:CoA-transferase activity"/>
    <property type="evidence" value="ECO:0007669"/>
    <property type="project" value="InterPro"/>
</dbReference>
<dbReference type="Gene3D" id="3.40.1080.10">
    <property type="entry name" value="Glutaconate Coenzyme A-transferase"/>
    <property type="match status" value="1"/>
</dbReference>